<organism evidence="2 3">
    <name type="scientific">Candidatus Roizmanbacteria bacterium GW2011_GWC2_41_7</name>
    <dbReference type="NCBI Taxonomy" id="1618487"/>
    <lineage>
        <taxon>Bacteria</taxon>
        <taxon>Candidatus Roizmaniibacteriota</taxon>
    </lineage>
</organism>
<feature type="domain" description="Mce/MlaD" evidence="1">
    <location>
        <begin position="38"/>
        <end position="114"/>
    </location>
</feature>
<dbReference type="PANTHER" id="PTHR33371">
    <property type="entry name" value="INTERMEMBRANE PHOSPHOLIPID TRANSPORT SYSTEM BINDING PROTEIN MLAD-RELATED"/>
    <property type="match status" value="1"/>
</dbReference>
<dbReference type="EMBL" id="LCBY01000012">
    <property type="protein sequence ID" value="KKS22757.1"/>
    <property type="molecule type" value="Genomic_DNA"/>
</dbReference>
<dbReference type="PANTHER" id="PTHR33371:SF4">
    <property type="entry name" value="INTERMEMBRANE PHOSPHOLIPID TRANSPORT SYSTEM BINDING PROTEIN MLAD"/>
    <property type="match status" value="1"/>
</dbReference>
<protein>
    <submittedName>
        <fullName evidence="2">Mammalian cell entry related domain protein</fullName>
    </submittedName>
</protein>
<dbReference type="Proteomes" id="UP000034371">
    <property type="component" value="Unassembled WGS sequence"/>
</dbReference>
<accession>A0A0G0XE92</accession>
<dbReference type="Pfam" id="PF02470">
    <property type="entry name" value="MlaD"/>
    <property type="match status" value="1"/>
</dbReference>
<proteinExistence type="predicted"/>
<evidence type="ECO:0000313" key="2">
    <source>
        <dbReference type="EMBL" id="KKS22757.1"/>
    </source>
</evidence>
<evidence type="ECO:0000313" key="3">
    <source>
        <dbReference type="Proteomes" id="UP000034371"/>
    </source>
</evidence>
<dbReference type="InterPro" id="IPR003399">
    <property type="entry name" value="Mce/MlaD"/>
</dbReference>
<dbReference type="InterPro" id="IPR052336">
    <property type="entry name" value="MlaD_Phospholipid_Transporter"/>
</dbReference>
<name>A0A0G0XE92_9BACT</name>
<sequence length="338" mass="36667">MSSTQQSIRVAIFFFFGAALLWIVYSTLSKSTFYQESGYLIRAVYHDVKMLKEGDDVRMSGVQIGTVGAIVLRDDEFAQVELRIKHNFTIPKDSTAVIGSVGLLGGNYISISAGALNDNLQPNDEIKTTSSFDIQSVISQFGDIGSRIDGILKGFEGTEDSKGGKDGKPSAKPLSLFSNLNELVTENRPRIENILTNLDTITQKIAKGEGTLGKLINDDTAYKNFNDTFAEIRNAAKNADKLMASASEIVDKIKKGEGPLGALLTDTGISDQIRDAVKNVDEFSKKLNNDKSTLGRVISDDKLYLKAEDTFNKIDRAVDSLEDNGPMTAVGVAASALF</sequence>
<gene>
    <name evidence="2" type="ORF">UU78_C0012G0003</name>
</gene>
<comment type="caution">
    <text evidence="2">The sequence shown here is derived from an EMBL/GenBank/DDBJ whole genome shotgun (WGS) entry which is preliminary data.</text>
</comment>
<dbReference type="AlphaFoldDB" id="A0A0G0XE92"/>
<evidence type="ECO:0000259" key="1">
    <source>
        <dbReference type="Pfam" id="PF02470"/>
    </source>
</evidence>
<reference evidence="2 3" key="1">
    <citation type="journal article" date="2015" name="Nature">
        <title>rRNA introns, odd ribosomes, and small enigmatic genomes across a large radiation of phyla.</title>
        <authorList>
            <person name="Brown C.T."/>
            <person name="Hug L.A."/>
            <person name="Thomas B.C."/>
            <person name="Sharon I."/>
            <person name="Castelle C.J."/>
            <person name="Singh A."/>
            <person name="Wilkins M.J."/>
            <person name="Williams K.H."/>
            <person name="Banfield J.F."/>
        </authorList>
    </citation>
    <scope>NUCLEOTIDE SEQUENCE [LARGE SCALE GENOMIC DNA]</scope>
</reference>